<accession>A0A061HAS7</accession>
<evidence type="ECO:0000313" key="3">
    <source>
        <dbReference type="EMBL" id="EPQ29534.1"/>
    </source>
</evidence>
<keyword evidence="2" id="KW-0812">Transmembrane</keyword>
<organism evidence="3 4">
    <name type="scientific">Pseudozyma flocculosa PF-1</name>
    <dbReference type="NCBI Taxonomy" id="1277687"/>
    <lineage>
        <taxon>Eukaryota</taxon>
        <taxon>Fungi</taxon>
        <taxon>Dikarya</taxon>
        <taxon>Basidiomycota</taxon>
        <taxon>Ustilaginomycotina</taxon>
        <taxon>Ustilaginomycetes</taxon>
        <taxon>Ustilaginales</taxon>
        <taxon>Ustilaginaceae</taxon>
        <taxon>Pseudozyma</taxon>
    </lineage>
</organism>
<feature type="compositionally biased region" description="Basic residues" evidence="1">
    <location>
        <begin position="428"/>
        <end position="438"/>
    </location>
</feature>
<protein>
    <submittedName>
        <fullName evidence="3">Uncharacterized protein</fullName>
    </submittedName>
</protein>
<dbReference type="AlphaFoldDB" id="A0A061HAS7"/>
<keyword evidence="2" id="KW-1133">Transmembrane helix</keyword>
<keyword evidence="2" id="KW-0472">Membrane</keyword>
<evidence type="ECO:0000313" key="4">
    <source>
        <dbReference type="Proteomes" id="UP000053664"/>
    </source>
</evidence>
<feature type="transmembrane region" description="Helical" evidence="2">
    <location>
        <begin position="101"/>
        <end position="120"/>
    </location>
</feature>
<reference evidence="3 4" key="1">
    <citation type="journal article" date="2013" name="Plant Cell">
        <title>The transition from a phytopathogenic smut ancestor to an anamorphic biocontrol agent deciphered by comparative whole-genome analysis.</title>
        <authorList>
            <person name="Lefebvre F."/>
            <person name="Joly D.L."/>
            <person name="Labbe C."/>
            <person name="Teichmann B."/>
            <person name="Linning R."/>
            <person name="Belzile F."/>
            <person name="Bakkeren G."/>
            <person name="Belanger R.R."/>
        </authorList>
    </citation>
    <scope>NUCLEOTIDE SEQUENCE [LARGE SCALE GENOMIC DNA]</scope>
    <source>
        <strain evidence="3 4">PF-1</strain>
    </source>
</reference>
<dbReference type="KEGG" id="pfp:PFL1_02753"/>
<feature type="transmembrane region" description="Helical" evidence="2">
    <location>
        <begin position="132"/>
        <end position="152"/>
    </location>
</feature>
<evidence type="ECO:0000256" key="1">
    <source>
        <dbReference type="SAM" id="MobiDB-lite"/>
    </source>
</evidence>
<feature type="transmembrane region" description="Helical" evidence="2">
    <location>
        <begin position="183"/>
        <end position="204"/>
    </location>
</feature>
<feature type="transmembrane region" description="Helical" evidence="2">
    <location>
        <begin position="21"/>
        <end position="40"/>
    </location>
</feature>
<dbReference type="Proteomes" id="UP000053664">
    <property type="component" value="Unassembled WGS sequence"/>
</dbReference>
<dbReference type="HOGENOM" id="CLU_614123_0_0_1"/>
<name>A0A061HAS7_9BASI</name>
<evidence type="ECO:0000256" key="2">
    <source>
        <dbReference type="SAM" id="Phobius"/>
    </source>
</evidence>
<feature type="transmembrane region" description="Helical" evidence="2">
    <location>
        <begin position="70"/>
        <end position="89"/>
    </location>
</feature>
<gene>
    <name evidence="3" type="ORF">PFL1_02753</name>
</gene>
<feature type="transmembrane region" description="Helical" evidence="2">
    <location>
        <begin position="248"/>
        <end position="267"/>
    </location>
</feature>
<dbReference type="RefSeq" id="XP_007878459.1">
    <property type="nucleotide sequence ID" value="XM_007880268.1"/>
</dbReference>
<sequence>MAISDGVVYWYLRNWENAVEVQISLLLFVAFLGVVGWDIVKSLVFDIRLVITTFTGPHWRDPVRIFSRSCYFACRASGFIGNLLPVLYITMTHGECEGWRYAMLTPSIICNSTFSAVFACRCYVVSRRNKRYGIFLLAYLIGLSAFGAYVYLNFGKPLRVPFTKWCLWLAPTKGSKFVNLDHVYIALACVFDLVILLMTLHSLVEGGVVHFFLNIGTFIRNAFGIRRASDPELGWGVLSRHLVEQGVALYAIFELLRVILIIAMLVMPDYIMPVFIRAALQNGLNPVVVRMLLQGQAQYVKALPVSNHGSHPVTPRPVSSGFGVTGSGFEKTLDDMPMAMRAMRTSEAQVSRHEQPDKVVVHKGSDVQISATSWISAVTLDGRECLAHNGSHGGSAKSTGQHSNGGIGGSPGRPDSWERDDEADSYGRHQHPHHHPHQHNPYGVRP</sequence>
<proteinExistence type="predicted"/>
<dbReference type="GeneID" id="19316868"/>
<dbReference type="EMBL" id="KE361630">
    <property type="protein sequence ID" value="EPQ29534.1"/>
    <property type="molecule type" value="Genomic_DNA"/>
</dbReference>
<feature type="region of interest" description="Disordered" evidence="1">
    <location>
        <begin position="389"/>
        <end position="446"/>
    </location>
</feature>